<name>A0A0V0QYQ5_PSEPJ</name>
<comment type="caution">
    <text evidence="1">The sequence shown here is derived from an EMBL/GenBank/DDBJ whole genome shotgun (WGS) entry which is preliminary data.</text>
</comment>
<dbReference type="EMBL" id="LDAU01000083">
    <property type="protein sequence ID" value="KRX07443.1"/>
    <property type="molecule type" value="Genomic_DNA"/>
</dbReference>
<reference evidence="1 2" key="1">
    <citation type="journal article" date="2015" name="Sci. Rep.">
        <title>Genome of the facultative scuticociliatosis pathogen Pseudocohnilembus persalinus provides insight into its virulence through horizontal gene transfer.</title>
        <authorList>
            <person name="Xiong J."/>
            <person name="Wang G."/>
            <person name="Cheng J."/>
            <person name="Tian M."/>
            <person name="Pan X."/>
            <person name="Warren A."/>
            <person name="Jiang C."/>
            <person name="Yuan D."/>
            <person name="Miao W."/>
        </authorList>
    </citation>
    <scope>NUCLEOTIDE SEQUENCE [LARGE SCALE GENOMIC DNA]</scope>
    <source>
        <strain evidence="1">36N120E</strain>
    </source>
</reference>
<evidence type="ECO:0000313" key="2">
    <source>
        <dbReference type="Proteomes" id="UP000054937"/>
    </source>
</evidence>
<evidence type="ECO:0000313" key="1">
    <source>
        <dbReference type="EMBL" id="KRX07443.1"/>
    </source>
</evidence>
<keyword evidence="2" id="KW-1185">Reference proteome</keyword>
<protein>
    <submittedName>
        <fullName evidence="1">Uncharacterized protein</fullName>
    </submittedName>
</protein>
<dbReference type="AlphaFoldDB" id="A0A0V0QYQ5"/>
<proteinExistence type="predicted"/>
<gene>
    <name evidence="1" type="ORF">PPERSA_03276</name>
</gene>
<accession>A0A0V0QYQ5</accession>
<dbReference type="InParanoid" id="A0A0V0QYQ5"/>
<organism evidence="1 2">
    <name type="scientific">Pseudocohnilembus persalinus</name>
    <name type="common">Ciliate</name>
    <dbReference type="NCBI Taxonomy" id="266149"/>
    <lineage>
        <taxon>Eukaryota</taxon>
        <taxon>Sar</taxon>
        <taxon>Alveolata</taxon>
        <taxon>Ciliophora</taxon>
        <taxon>Intramacronucleata</taxon>
        <taxon>Oligohymenophorea</taxon>
        <taxon>Scuticociliatia</taxon>
        <taxon>Philasterida</taxon>
        <taxon>Pseudocohnilembidae</taxon>
        <taxon>Pseudocohnilembus</taxon>
    </lineage>
</organism>
<sequence length="305" mass="36060">MLEQRQIPNLFLSNKNLKKSQKNFFVSFIIILGVLLKQVQSSANLNYAEQGYIYNKNLFIQGAQAYVRFDIADIAENEYLYLELEFEKQNYQSFYPYMMFYFGDDCSKKYKNLVQTKEKEEITIDIQQWQVYKIAVQQDNINNSYSLSIYNTGSQSISISIIYVNKSNLDYPNVQFDSYDEIRESQKMTINLRKLDIKSYYDDAITYDIEPTILIGFFNPGFRTQALMKMEVEVKSSNNNYQDENDISHTQDALIIITQMQQQQMFQQRMPGKDGLRQITIDKFMPKVKQKRVLQLFINYKKIIG</sequence>
<dbReference type="Proteomes" id="UP000054937">
    <property type="component" value="Unassembled WGS sequence"/>
</dbReference>